<keyword evidence="1 2" id="KW-0238">DNA-binding</keyword>
<dbReference type="RefSeq" id="WP_407340635.1">
    <property type="nucleotide sequence ID" value="NZ_CP136862.1"/>
</dbReference>
<evidence type="ECO:0000313" key="5">
    <source>
        <dbReference type="Proteomes" id="UP001626536"/>
    </source>
</evidence>
<gene>
    <name evidence="4" type="ORF">RZS28_07120</name>
</gene>
<dbReference type="Pfam" id="PF14246">
    <property type="entry name" value="TetR_C_7"/>
    <property type="match status" value="1"/>
</dbReference>
<evidence type="ECO:0000313" key="4">
    <source>
        <dbReference type="EMBL" id="WOJ91046.1"/>
    </source>
</evidence>
<dbReference type="PANTHER" id="PTHR30055">
    <property type="entry name" value="HTH-TYPE TRANSCRIPTIONAL REGULATOR RUTR"/>
    <property type="match status" value="1"/>
</dbReference>
<dbReference type="InterPro" id="IPR009057">
    <property type="entry name" value="Homeodomain-like_sf"/>
</dbReference>
<protein>
    <submittedName>
        <fullName evidence="4">TetR/AcrR family transcriptional regulator</fullName>
    </submittedName>
</protein>
<dbReference type="SUPFAM" id="SSF48498">
    <property type="entry name" value="Tetracyclin repressor-like, C-terminal domain"/>
    <property type="match status" value="1"/>
</dbReference>
<feature type="DNA-binding region" description="H-T-H motif" evidence="2">
    <location>
        <begin position="11"/>
        <end position="30"/>
    </location>
</feature>
<evidence type="ECO:0000259" key="3">
    <source>
        <dbReference type="PROSITE" id="PS50977"/>
    </source>
</evidence>
<dbReference type="InterPro" id="IPR036271">
    <property type="entry name" value="Tet_transcr_reg_TetR-rel_C_sf"/>
</dbReference>
<name>A0ABZ0HVW3_9HYPH</name>
<dbReference type="InterPro" id="IPR050109">
    <property type="entry name" value="HTH-type_TetR-like_transc_reg"/>
</dbReference>
<dbReference type="Gene3D" id="1.10.10.60">
    <property type="entry name" value="Homeodomain-like"/>
    <property type="match status" value="1"/>
</dbReference>
<dbReference type="SUPFAM" id="SSF46689">
    <property type="entry name" value="Homeodomain-like"/>
    <property type="match status" value="1"/>
</dbReference>
<feature type="domain" description="HTH tetR-type" evidence="3">
    <location>
        <begin position="1"/>
        <end position="48"/>
    </location>
</feature>
<evidence type="ECO:0000256" key="2">
    <source>
        <dbReference type="PROSITE-ProRule" id="PRU00335"/>
    </source>
</evidence>
<dbReference type="Pfam" id="PF00440">
    <property type="entry name" value="TetR_N"/>
    <property type="match status" value="1"/>
</dbReference>
<evidence type="ECO:0000256" key="1">
    <source>
        <dbReference type="ARBA" id="ARBA00023125"/>
    </source>
</evidence>
<sequence length="190" mass="20880">MFQEKGYGEATLDDVIARSGGSRQTLYALFGGKQGLFEAIISDACESIFRGLTPQQLAPRAPDAVLHEVGVRYLAIVTGPDCISLNRLIIAEAPRIPELAQQYWKFGPGRSRAFLAEFFDRQIERGVLRMPDSMAGAEHFLEMLSGTVRLQCMIGLRQPPTPVEIEQIVESAVAQFLHGCLAVKGDNSRS</sequence>
<dbReference type="InterPro" id="IPR039536">
    <property type="entry name" value="TetR_C_Proteobacteria"/>
</dbReference>
<dbReference type="PROSITE" id="PS50977">
    <property type="entry name" value="HTH_TETR_2"/>
    <property type="match status" value="1"/>
</dbReference>
<proteinExistence type="predicted"/>
<keyword evidence="5" id="KW-1185">Reference proteome</keyword>
<dbReference type="Proteomes" id="UP001626536">
    <property type="component" value="Chromosome"/>
</dbReference>
<dbReference type="InterPro" id="IPR001647">
    <property type="entry name" value="HTH_TetR"/>
</dbReference>
<organism evidence="4 5">
    <name type="scientific">Methylocapsa polymorpha</name>
    <dbReference type="NCBI Taxonomy" id="3080828"/>
    <lineage>
        <taxon>Bacteria</taxon>
        <taxon>Pseudomonadati</taxon>
        <taxon>Pseudomonadota</taxon>
        <taxon>Alphaproteobacteria</taxon>
        <taxon>Hyphomicrobiales</taxon>
        <taxon>Beijerinckiaceae</taxon>
        <taxon>Methylocapsa</taxon>
    </lineage>
</organism>
<dbReference type="EMBL" id="CP136862">
    <property type="protein sequence ID" value="WOJ91046.1"/>
    <property type="molecule type" value="Genomic_DNA"/>
</dbReference>
<accession>A0ABZ0HVW3</accession>
<dbReference type="Gene3D" id="1.10.357.10">
    <property type="entry name" value="Tetracycline Repressor, domain 2"/>
    <property type="match status" value="1"/>
</dbReference>
<reference evidence="4 5" key="1">
    <citation type="submission" date="2023-10" db="EMBL/GenBank/DDBJ databases">
        <title>Novel methanotroph of the genus Methylocapsa from a subarctic wetland.</title>
        <authorList>
            <person name="Belova S.E."/>
            <person name="Oshkin I.Y."/>
            <person name="Miroshnikov K."/>
            <person name="Dedysh S.N."/>
        </authorList>
    </citation>
    <scope>NUCLEOTIDE SEQUENCE [LARGE SCALE GENOMIC DNA]</scope>
    <source>
        <strain evidence="4 5">RX1</strain>
    </source>
</reference>
<dbReference type="PANTHER" id="PTHR30055:SF146">
    <property type="entry name" value="HTH-TYPE TRANSCRIPTIONAL DUAL REGULATOR CECR"/>
    <property type="match status" value="1"/>
</dbReference>